<gene>
    <name evidence="2" type="ORF">ACFQY0_01100</name>
</gene>
<comment type="caution">
    <text evidence="2">The sequence shown here is derived from an EMBL/GenBank/DDBJ whole genome shotgun (WGS) entry which is preliminary data.</text>
</comment>
<dbReference type="EMBL" id="JBHTBS010000001">
    <property type="protein sequence ID" value="MFC7335756.1"/>
    <property type="molecule type" value="Genomic_DNA"/>
</dbReference>
<evidence type="ECO:0000313" key="3">
    <source>
        <dbReference type="Proteomes" id="UP001596472"/>
    </source>
</evidence>
<evidence type="ECO:0000259" key="1">
    <source>
        <dbReference type="Pfam" id="PF12728"/>
    </source>
</evidence>
<dbReference type="InterPro" id="IPR041657">
    <property type="entry name" value="HTH_17"/>
</dbReference>
<accession>A0ABW2L2I0</accession>
<dbReference type="Proteomes" id="UP001596472">
    <property type="component" value="Unassembled WGS sequence"/>
</dbReference>
<dbReference type="SUPFAM" id="SSF46955">
    <property type="entry name" value="Putative DNA-binding domain"/>
    <property type="match status" value="1"/>
</dbReference>
<name>A0ABW2L2I0_9BACT</name>
<protein>
    <submittedName>
        <fullName evidence="2">Helix-turn-helix domain-containing protein</fullName>
    </submittedName>
</protein>
<feature type="domain" description="Helix-turn-helix" evidence="1">
    <location>
        <begin position="29"/>
        <end position="66"/>
    </location>
</feature>
<reference evidence="3" key="1">
    <citation type="journal article" date="2019" name="Int. J. Syst. Evol. Microbiol.">
        <title>The Global Catalogue of Microorganisms (GCM) 10K type strain sequencing project: providing services to taxonomists for standard genome sequencing and annotation.</title>
        <authorList>
            <consortium name="The Broad Institute Genomics Platform"/>
            <consortium name="The Broad Institute Genome Sequencing Center for Infectious Disease"/>
            <person name="Wu L."/>
            <person name="Ma J."/>
        </authorList>
    </citation>
    <scope>NUCLEOTIDE SEQUENCE [LARGE SCALE GENOMIC DNA]</scope>
    <source>
        <strain evidence="3">CGMCC 4.1467</strain>
    </source>
</reference>
<dbReference type="RefSeq" id="WP_379708190.1">
    <property type="nucleotide sequence ID" value="NZ_JBHTBS010000001.1"/>
</dbReference>
<organism evidence="2 3">
    <name type="scientific">Haloferula chungangensis</name>
    <dbReference type="NCBI Taxonomy" id="1048331"/>
    <lineage>
        <taxon>Bacteria</taxon>
        <taxon>Pseudomonadati</taxon>
        <taxon>Verrucomicrobiota</taxon>
        <taxon>Verrucomicrobiia</taxon>
        <taxon>Verrucomicrobiales</taxon>
        <taxon>Verrucomicrobiaceae</taxon>
        <taxon>Haloferula</taxon>
    </lineage>
</organism>
<proteinExistence type="predicted"/>
<sequence>MKSITYPTKPEQDNTLAETKRRPLVRAEVIAKHFDVHKRTVALWAEKGVIPSVRIGGALRFDMEAVLGATK</sequence>
<dbReference type="InterPro" id="IPR009061">
    <property type="entry name" value="DNA-bd_dom_put_sf"/>
</dbReference>
<evidence type="ECO:0000313" key="2">
    <source>
        <dbReference type="EMBL" id="MFC7335756.1"/>
    </source>
</evidence>
<dbReference type="Pfam" id="PF12728">
    <property type="entry name" value="HTH_17"/>
    <property type="match status" value="1"/>
</dbReference>
<keyword evidence="3" id="KW-1185">Reference proteome</keyword>